<proteinExistence type="predicted"/>
<dbReference type="InterPro" id="IPR036770">
    <property type="entry name" value="Ankyrin_rpt-contain_sf"/>
</dbReference>
<dbReference type="SUPFAM" id="SSF48403">
    <property type="entry name" value="Ankyrin repeat"/>
    <property type="match status" value="1"/>
</dbReference>
<dbReference type="Gene3D" id="1.25.40.20">
    <property type="entry name" value="Ankyrin repeat-containing domain"/>
    <property type="match status" value="1"/>
</dbReference>
<evidence type="ECO:0000313" key="5">
    <source>
        <dbReference type="EMBL" id="KAF1696003.1"/>
    </source>
</evidence>
<feature type="repeat" description="ANK" evidence="3">
    <location>
        <begin position="200"/>
        <end position="232"/>
    </location>
</feature>
<dbReference type="PANTHER" id="PTHR24123">
    <property type="entry name" value="ANKYRIN REPEAT-CONTAINING"/>
    <property type="match status" value="1"/>
</dbReference>
<dbReference type="PANTHER" id="PTHR24123:SF33">
    <property type="entry name" value="PROTEIN HOS4"/>
    <property type="match status" value="1"/>
</dbReference>
<dbReference type="Proteomes" id="UP000788419">
    <property type="component" value="Unassembled WGS sequence"/>
</dbReference>
<sequence length="355" mass="39005">MGSVRTERYANGESIDVFILDEDQMKRVEAITDRYCDSAFDGMTDTTLDRTTEWTQTFGRAKHTSVRVARGDDRAKLLGTYQAPPKKEPTSAEIEKMFLTGAERGTASTVARWISHFKDKPNVMWLAWNQIAKSIASGKGDPNALGVLVENGMDPNTPIEMVRPKTSALILVTHDTSRSQSRPQLVKTLLDHGADPNFKNNGTALSQAAQCGDTRIAKLLLARRAQVNAVDNRGNNALHEATRKDHGDMVDLLLAKGANPNARTSDGETPLFEALNCGIAEALLAAGADPAIQNNKGQTADEQRWASGQYRMPDDVRATIRQRRLGKLAQDVRPPESDLADPDEVRARRSRGRSM</sequence>
<accession>A0ABQ6ZA49</accession>
<feature type="repeat" description="ANK" evidence="3">
    <location>
        <begin position="233"/>
        <end position="265"/>
    </location>
</feature>
<dbReference type="PROSITE" id="PS50297">
    <property type="entry name" value="ANK_REP_REGION"/>
    <property type="match status" value="2"/>
</dbReference>
<dbReference type="EMBL" id="PDWN01000004">
    <property type="protein sequence ID" value="KAF1696003.1"/>
    <property type="molecule type" value="Genomic_DNA"/>
</dbReference>
<dbReference type="PROSITE" id="PS50088">
    <property type="entry name" value="ANK_REPEAT"/>
    <property type="match status" value="2"/>
</dbReference>
<gene>
    <name evidence="5" type="ORF">CSC65_05770</name>
</gene>
<dbReference type="Pfam" id="PF00023">
    <property type="entry name" value="Ank"/>
    <property type="match status" value="1"/>
</dbReference>
<protein>
    <submittedName>
        <fullName evidence="5">Uncharacterized protein</fullName>
    </submittedName>
</protein>
<evidence type="ECO:0000313" key="6">
    <source>
        <dbReference type="Proteomes" id="UP000788419"/>
    </source>
</evidence>
<keyword evidence="6" id="KW-1185">Reference proteome</keyword>
<reference evidence="5 6" key="1">
    <citation type="submission" date="2017-10" db="EMBL/GenBank/DDBJ databases">
        <title>Whole genome sequencing of members of genus Pseudoxanthomonas.</title>
        <authorList>
            <person name="Kumar S."/>
            <person name="Bansal K."/>
            <person name="Kaur A."/>
            <person name="Patil P."/>
            <person name="Sharma S."/>
            <person name="Patil P.B."/>
        </authorList>
    </citation>
    <scope>NUCLEOTIDE SEQUENCE [LARGE SCALE GENOMIC DNA]</scope>
    <source>
        <strain evidence="5 6">DSM 17801</strain>
    </source>
</reference>
<dbReference type="SMART" id="SM00248">
    <property type="entry name" value="ANK"/>
    <property type="match status" value="4"/>
</dbReference>
<dbReference type="InterPro" id="IPR002110">
    <property type="entry name" value="Ankyrin_rpt"/>
</dbReference>
<name>A0ABQ6ZA49_9GAMM</name>
<evidence type="ECO:0000256" key="2">
    <source>
        <dbReference type="ARBA" id="ARBA00023043"/>
    </source>
</evidence>
<evidence type="ECO:0000256" key="4">
    <source>
        <dbReference type="SAM" id="MobiDB-lite"/>
    </source>
</evidence>
<dbReference type="InterPro" id="IPR051165">
    <property type="entry name" value="Multifunctional_ANK_Repeat"/>
</dbReference>
<organism evidence="5 6">
    <name type="scientific">Pseudoxanthomonas daejeonensis</name>
    <dbReference type="NCBI Taxonomy" id="266062"/>
    <lineage>
        <taxon>Bacteria</taxon>
        <taxon>Pseudomonadati</taxon>
        <taxon>Pseudomonadota</taxon>
        <taxon>Gammaproteobacteria</taxon>
        <taxon>Lysobacterales</taxon>
        <taxon>Lysobacteraceae</taxon>
        <taxon>Pseudoxanthomonas</taxon>
    </lineage>
</organism>
<comment type="caution">
    <text evidence="5">The sequence shown here is derived from an EMBL/GenBank/DDBJ whole genome shotgun (WGS) entry which is preliminary data.</text>
</comment>
<evidence type="ECO:0000256" key="1">
    <source>
        <dbReference type="ARBA" id="ARBA00022737"/>
    </source>
</evidence>
<feature type="region of interest" description="Disordered" evidence="4">
    <location>
        <begin position="325"/>
        <end position="355"/>
    </location>
</feature>
<dbReference type="Pfam" id="PF12796">
    <property type="entry name" value="Ank_2"/>
    <property type="match status" value="1"/>
</dbReference>
<evidence type="ECO:0000256" key="3">
    <source>
        <dbReference type="PROSITE-ProRule" id="PRU00023"/>
    </source>
</evidence>
<keyword evidence="2 3" id="KW-0040">ANK repeat</keyword>
<keyword evidence="1" id="KW-0677">Repeat</keyword>